<evidence type="ECO:0000313" key="11">
    <source>
        <dbReference type="EMBL" id="RYR48069.1"/>
    </source>
</evidence>
<dbReference type="SUPFAM" id="SSF57850">
    <property type="entry name" value="RING/U-box"/>
    <property type="match status" value="1"/>
</dbReference>
<evidence type="ECO:0000256" key="4">
    <source>
        <dbReference type="ARBA" id="ARBA00022679"/>
    </source>
</evidence>
<dbReference type="Proteomes" id="UP000289738">
    <property type="component" value="Chromosome A07"/>
</dbReference>
<dbReference type="PANTHER" id="PTHR46913">
    <property type="entry name" value="RING-H2 FINGER PROTEIN ATL16"/>
    <property type="match status" value="1"/>
</dbReference>
<name>A0A445CAY9_ARAHY</name>
<evidence type="ECO:0000259" key="10">
    <source>
        <dbReference type="Pfam" id="PF13639"/>
    </source>
</evidence>
<dbReference type="UniPathway" id="UPA00143"/>
<dbReference type="Gene3D" id="3.30.40.10">
    <property type="entry name" value="Zinc/RING finger domain, C3HC4 (zinc finger)"/>
    <property type="match status" value="1"/>
</dbReference>
<evidence type="ECO:0000256" key="1">
    <source>
        <dbReference type="ARBA" id="ARBA00000900"/>
    </source>
</evidence>
<protein>
    <recommendedName>
        <fullName evidence="3">RING-type E3 ubiquitin transferase</fullName>
        <ecNumber evidence="3">2.3.2.27</ecNumber>
    </recommendedName>
</protein>
<dbReference type="InterPro" id="IPR013083">
    <property type="entry name" value="Znf_RING/FYVE/PHD"/>
</dbReference>
<dbReference type="STRING" id="3818.A0A445CAY9"/>
<keyword evidence="5" id="KW-0479">Metal-binding</keyword>
<evidence type="ECO:0000256" key="9">
    <source>
        <dbReference type="SAM" id="MobiDB-lite"/>
    </source>
</evidence>
<sequence length="160" mass="17394">MYHSHPNPPSPPLLSPTTTTTNVITIKTIPFSFYAVLYTSELNDIFRRSSSCRVGAICCFEFEEDDYVRTLPLCSQTFHVDCIDAWLRSHTSCPLYRAGVLSAALLFAPMFAARIRPSLDADEYGSKSAGEVKVGNRSESNRGGDGGGGDGGNGGEEEFE</sequence>
<evidence type="ECO:0000256" key="2">
    <source>
        <dbReference type="ARBA" id="ARBA00004906"/>
    </source>
</evidence>
<proteinExistence type="predicted"/>
<comment type="pathway">
    <text evidence="2">Protein modification; protein ubiquitination.</text>
</comment>
<evidence type="ECO:0000256" key="6">
    <source>
        <dbReference type="ARBA" id="ARBA00022771"/>
    </source>
</evidence>
<comment type="caution">
    <text evidence="11">The sequence shown here is derived from an EMBL/GenBank/DDBJ whole genome shotgun (WGS) entry which is preliminary data.</text>
</comment>
<dbReference type="Pfam" id="PF13639">
    <property type="entry name" value="zf-RING_2"/>
    <property type="match status" value="1"/>
</dbReference>
<dbReference type="GO" id="GO:0016567">
    <property type="term" value="P:protein ubiquitination"/>
    <property type="evidence" value="ECO:0007669"/>
    <property type="project" value="UniProtKB-UniPathway"/>
</dbReference>
<accession>A0A445CAY9</accession>
<feature type="domain" description="RING-type" evidence="10">
    <location>
        <begin position="56"/>
        <end position="95"/>
    </location>
</feature>
<dbReference type="PANTHER" id="PTHR46913:SF21">
    <property type="entry name" value="RING-TYPE E3 UBIQUITIN TRANSFERASE"/>
    <property type="match status" value="1"/>
</dbReference>
<organism evidence="11 12">
    <name type="scientific">Arachis hypogaea</name>
    <name type="common">Peanut</name>
    <dbReference type="NCBI Taxonomy" id="3818"/>
    <lineage>
        <taxon>Eukaryota</taxon>
        <taxon>Viridiplantae</taxon>
        <taxon>Streptophyta</taxon>
        <taxon>Embryophyta</taxon>
        <taxon>Tracheophyta</taxon>
        <taxon>Spermatophyta</taxon>
        <taxon>Magnoliopsida</taxon>
        <taxon>eudicotyledons</taxon>
        <taxon>Gunneridae</taxon>
        <taxon>Pentapetalae</taxon>
        <taxon>rosids</taxon>
        <taxon>fabids</taxon>
        <taxon>Fabales</taxon>
        <taxon>Fabaceae</taxon>
        <taxon>Papilionoideae</taxon>
        <taxon>50 kb inversion clade</taxon>
        <taxon>dalbergioids sensu lato</taxon>
        <taxon>Dalbergieae</taxon>
        <taxon>Pterocarpus clade</taxon>
        <taxon>Arachis</taxon>
    </lineage>
</organism>
<evidence type="ECO:0000256" key="5">
    <source>
        <dbReference type="ARBA" id="ARBA00022723"/>
    </source>
</evidence>
<dbReference type="EC" id="2.3.2.27" evidence="3"/>
<dbReference type="GO" id="GO:0008270">
    <property type="term" value="F:zinc ion binding"/>
    <property type="evidence" value="ECO:0007669"/>
    <property type="project" value="UniProtKB-KW"/>
</dbReference>
<evidence type="ECO:0000313" key="12">
    <source>
        <dbReference type="Proteomes" id="UP000289738"/>
    </source>
</evidence>
<keyword evidence="6" id="KW-0863">Zinc-finger</keyword>
<evidence type="ECO:0000256" key="7">
    <source>
        <dbReference type="ARBA" id="ARBA00022786"/>
    </source>
</evidence>
<keyword evidence="12" id="KW-1185">Reference proteome</keyword>
<dbReference type="InterPro" id="IPR001841">
    <property type="entry name" value="Znf_RING"/>
</dbReference>
<keyword evidence="8" id="KW-0862">Zinc</keyword>
<dbReference type="GO" id="GO:0061630">
    <property type="term" value="F:ubiquitin protein ligase activity"/>
    <property type="evidence" value="ECO:0007669"/>
    <property type="project" value="UniProtKB-EC"/>
</dbReference>
<feature type="region of interest" description="Disordered" evidence="9">
    <location>
        <begin position="122"/>
        <end position="160"/>
    </location>
</feature>
<feature type="compositionally biased region" description="Gly residues" evidence="9">
    <location>
        <begin position="143"/>
        <end position="154"/>
    </location>
</feature>
<keyword evidence="7" id="KW-0833">Ubl conjugation pathway</keyword>
<reference evidence="11 12" key="1">
    <citation type="submission" date="2019-01" db="EMBL/GenBank/DDBJ databases">
        <title>Sequencing of cultivated peanut Arachis hypogaea provides insights into genome evolution and oil improvement.</title>
        <authorList>
            <person name="Chen X."/>
        </authorList>
    </citation>
    <scope>NUCLEOTIDE SEQUENCE [LARGE SCALE GENOMIC DNA]</scope>
    <source>
        <strain evidence="12">cv. Fuhuasheng</strain>
        <tissue evidence="11">Leaves</tissue>
    </source>
</reference>
<gene>
    <name evidence="11" type="ORF">Ahy_A07g034062</name>
</gene>
<comment type="catalytic activity">
    <reaction evidence="1">
        <text>S-ubiquitinyl-[E2 ubiquitin-conjugating enzyme]-L-cysteine + [acceptor protein]-L-lysine = [E2 ubiquitin-conjugating enzyme]-L-cysteine + N(6)-ubiquitinyl-[acceptor protein]-L-lysine.</text>
        <dbReference type="EC" id="2.3.2.27"/>
    </reaction>
</comment>
<evidence type="ECO:0000256" key="3">
    <source>
        <dbReference type="ARBA" id="ARBA00012483"/>
    </source>
</evidence>
<dbReference type="EMBL" id="SDMP01000007">
    <property type="protein sequence ID" value="RYR48069.1"/>
    <property type="molecule type" value="Genomic_DNA"/>
</dbReference>
<dbReference type="AlphaFoldDB" id="A0A445CAY9"/>
<dbReference type="InterPro" id="IPR044600">
    <property type="entry name" value="ATL1/ATL16-like"/>
</dbReference>
<evidence type="ECO:0000256" key="8">
    <source>
        <dbReference type="ARBA" id="ARBA00022833"/>
    </source>
</evidence>
<keyword evidence="4" id="KW-0808">Transferase</keyword>